<evidence type="ECO:0000313" key="2">
    <source>
        <dbReference type="EMBL" id="MBM6699859.1"/>
    </source>
</evidence>
<keyword evidence="3" id="KW-1185">Reference proteome</keyword>
<evidence type="ECO:0000313" key="3">
    <source>
        <dbReference type="Proteomes" id="UP000718821"/>
    </source>
</evidence>
<dbReference type="Proteomes" id="UP000718821">
    <property type="component" value="Unassembled WGS sequence"/>
</dbReference>
<dbReference type="EMBL" id="JACLYU010000010">
    <property type="protein sequence ID" value="MBM6699859.1"/>
    <property type="molecule type" value="Genomic_DNA"/>
</dbReference>
<protein>
    <submittedName>
        <fullName evidence="2">Uncharacterized protein</fullName>
    </submittedName>
</protein>
<dbReference type="RefSeq" id="WP_204468938.1">
    <property type="nucleotide sequence ID" value="NZ_JACLYU010000010.1"/>
</dbReference>
<dbReference type="AlphaFoldDB" id="A0A939B9T1"/>
<accession>A0A939B9T1</accession>
<comment type="caution">
    <text evidence="2">The sequence shown here is derived from an EMBL/GenBank/DDBJ whole genome shotgun (WGS) entry which is preliminary data.</text>
</comment>
<reference evidence="2" key="1">
    <citation type="submission" date="2020-08" db="EMBL/GenBank/DDBJ databases">
        <authorList>
            <person name="Cejkova D."/>
            <person name="Kubasova T."/>
            <person name="Jahodarova E."/>
            <person name="Rychlik I."/>
        </authorList>
    </citation>
    <scope>NUCLEOTIDE SEQUENCE</scope>
    <source>
        <strain evidence="2">An836</strain>
    </source>
</reference>
<name>A0A939B9T1_9BIFI</name>
<sequence>MARNAESDEPEGADEFGLPRPQQYEGPYFDVRDYLGEAYAEAKSLEEAIEMRGADAFAQEVDPADFLEEASPDETRLGIAELWAESTWHEGASSRDVERERAVAAIQEGDILEVQRCPTEQSGYGYVFILTDGTVLPYTPFHDYDDQFFRRAIDGCRDGERLVCRVRSVVCHGGDHDVPVDSDFCWRVYSCKVTVVRRR</sequence>
<feature type="region of interest" description="Disordered" evidence="1">
    <location>
        <begin position="1"/>
        <end position="25"/>
    </location>
</feature>
<proteinExistence type="predicted"/>
<gene>
    <name evidence="2" type="ORF">H7U32_05955</name>
</gene>
<evidence type="ECO:0000256" key="1">
    <source>
        <dbReference type="SAM" id="MobiDB-lite"/>
    </source>
</evidence>
<organism evidence="2 3">
    <name type="scientific">Bifidobacterium pullorum subsp. saeculare</name>
    <dbReference type="NCBI Taxonomy" id="78257"/>
    <lineage>
        <taxon>Bacteria</taxon>
        <taxon>Bacillati</taxon>
        <taxon>Actinomycetota</taxon>
        <taxon>Actinomycetes</taxon>
        <taxon>Bifidobacteriales</taxon>
        <taxon>Bifidobacteriaceae</taxon>
        <taxon>Bifidobacterium</taxon>
    </lineage>
</organism>
<reference evidence="2" key="2">
    <citation type="journal article" date="2021" name="Sci. Rep.">
        <title>The distribution of antibiotic resistance genes in chicken gut microbiota commensals.</title>
        <authorList>
            <person name="Juricova H."/>
            <person name="Matiasovicova J."/>
            <person name="Kubasova T."/>
            <person name="Cejkova D."/>
            <person name="Rychlik I."/>
        </authorList>
    </citation>
    <scope>NUCLEOTIDE SEQUENCE</scope>
    <source>
        <strain evidence="2">An836</strain>
    </source>
</reference>